<comment type="caution">
    <text evidence="1">The sequence shown here is derived from an EMBL/GenBank/DDBJ whole genome shotgun (WGS) entry which is preliminary data.</text>
</comment>
<dbReference type="EMBL" id="LCAU01000047">
    <property type="protein sequence ID" value="KKR95607.1"/>
    <property type="molecule type" value="Genomic_DNA"/>
</dbReference>
<evidence type="ECO:0000313" key="2">
    <source>
        <dbReference type="Proteomes" id="UP000034746"/>
    </source>
</evidence>
<dbReference type="Proteomes" id="UP000034746">
    <property type="component" value="Unassembled WGS sequence"/>
</dbReference>
<proteinExistence type="predicted"/>
<organism evidence="1 2">
    <name type="scientific">Candidatus Uhrbacteria bacterium GW2011_GWF2_41_16</name>
    <dbReference type="NCBI Taxonomy" id="1618997"/>
    <lineage>
        <taxon>Bacteria</taxon>
        <taxon>Candidatus Uhriibacteriota</taxon>
    </lineage>
</organism>
<accession>A0A0G0Y5Q6</accession>
<gene>
    <name evidence="1" type="ORF">UU48_C0047G0002</name>
</gene>
<reference evidence="1 2" key="1">
    <citation type="journal article" date="2015" name="Nature">
        <title>rRNA introns, odd ribosomes, and small enigmatic genomes across a large radiation of phyla.</title>
        <authorList>
            <person name="Brown C.T."/>
            <person name="Hug L.A."/>
            <person name="Thomas B.C."/>
            <person name="Sharon I."/>
            <person name="Castelle C.J."/>
            <person name="Singh A."/>
            <person name="Wilkins M.J."/>
            <person name="Williams K.H."/>
            <person name="Banfield J.F."/>
        </authorList>
    </citation>
    <scope>NUCLEOTIDE SEQUENCE [LARGE SCALE GENOMIC DNA]</scope>
</reference>
<name>A0A0G0Y5Q6_9BACT</name>
<protein>
    <submittedName>
        <fullName evidence="1">Uncharacterized protein</fullName>
    </submittedName>
</protein>
<evidence type="ECO:0000313" key="1">
    <source>
        <dbReference type="EMBL" id="KKR95607.1"/>
    </source>
</evidence>
<dbReference type="AlphaFoldDB" id="A0A0G0Y5Q6"/>
<sequence>MLETVHYFFAPRLRSIELEGFVITRKEIKEYPENRDKLIGHVIQRWGKPDKVFVGEHIDSNNGAHNYYRIELEWYRGDVFMEMHCPVAVYEYGKTISLLGKLYWRILGYGIPVSLVITDDPGTKVFYPKPSSYSFYKRVGAEEAERLLKSIKYYEILGQSLKTQNSNQSVLTSY</sequence>